<evidence type="ECO:0000313" key="2">
    <source>
        <dbReference type="EMBL" id="CEN27328.1"/>
    </source>
</evidence>
<dbReference type="Proteomes" id="UP000033166">
    <property type="component" value="Chromosome I"/>
</dbReference>
<dbReference type="KEGG" id="lpk:LACPI_0128"/>
<dbReference type="InterPro" id="IPR016040">
    <property type="entry name" value="NAD(P)-bd_dom"/>
</dbReference>
<dbReference type="RefSeq" id="WP_047914624.1">
    <property type="nucleotide sequence ID" value="NZ_LN774769.1"/>
</dbReference>
<sequence>MKIAVIAANGKTGSLITQEAVDKGMSVTAVVRNENKTLAQAVLKKDIFELTASDLAGFDAVVDAVGFWSPEDLVKHETSLKHLADILSGTETALFVVGGAGSLYMDETHTRQLQDTLDFPEAYKPLATSMAKGLAALRQRQDVRWVYVSPAALFDAEGEKTGDYQVAGELFETNQAGESHISYADYALGFVNLIAKGTYGRERLSLLSK</sequence>
<protein>
    <submittedName>
        <fullName evidence="2">Atypical SDR family protein YwnB</fullName>
    </submittedName>
</protein>
<dbReference type="Pfam" id="PF13460">
    <property type="entry name" value="NAD_binding_10"/>
    <property type="match status" value="1"/>
</dbReference>
<evidence type="ECO:0000259" key="1">
    <source>
        <dbReference type="Pfam" id="PF13460"/>
    </source>
</evidence>
<proteinExistence type="predicted"/>
<gene>
    <name evidence="2" type="primary">ywnB</name>
    <name evidence="2" type="ORF">LACPI_0128</name>
</gene>
<dbReference type="PANTHER" id="PTHR43355:SF2">
    <property type="entry name" value="FLAVIN REDUCTASE (NADPH)"/>
    <property type="match status" value="1"/>
</dbReference>
<name>A0A0D6DUB4_9LACT</name>
<evidence type="ECO:0000313" key="3">
    <source>
        <dbReference type="Proteomes" id="UP000033166"/>
    </source>
</evidence>
<dbReference type="SUPFAM" id="SSF51735">
    <property type="entry name" value="NAD(P)-binding Rossmann-fold domains"/>
    <property type="match status" value="1"/>
</dbReference>
<dbReference type="InterPro" id="IPR051606">
    <property type="entry name" value="Polyketide_Oxido-like"/>
</dbReference>
<dbReference type="STRING" id="1364.LP2241_10107"/>
<dbReference type="AlphaFoldDB" id="A0A0D6DUB4"/>
<dbReference type="InterPro" id="IPR036291">
    <property type="entry name" value="NAD(P)-bd_dom_sf"/>
</dbReference>
<organism evidence="2 3">
    <name type="scientific">Pseudolactococcus piscium MKFS47</name>
    <dbReference type="NCBI Taxonomy" id="297352"/>
    <lineage>
        <taxon>Bacteria</taxon>
        <taxon>Bacillati</taxon>
        <taxon>Bacillota</taxon>
        <taxon>Bacilli</taxon>
        <taxon>Lactobacillales</taxon>
        <taxon>Streptococcaceae</taxon>
        <taxon>Pseudolactococcus</taxon>
    </lineage>
</organism>
<accession>A0A0D6DUB4</accession>
<dbReference type="PANTHER" id="PTHR43355">
    <property type="entry name" value="FLAVIN REDUCTASE (NADPH)"/>
    <property type="match status" value="1"/>
</dbReference>
<dbReference type="EMBL" id="LN774769">
    <property type="protein sequence ID" value="CEN27328.1"/>
    <property type="molecule type" value="Genomic_DNA"/>
</dbReference>
<dbReference type="GO" id="GO:0016646">
    <property type="term" value="F:oxidoreductase activity, acting on the CH-NH group of donors, NAD or NADP as acceptor"/>
    <property type="evidence" value="ECO:0007669"/>
    <property type="project" value="TreeGrafter"/>
</dbReference>
<reference evidence="3" key="1">
    <citation type="submission" date="2015-01" db="EMBL/GenBank/DDBJ databases">
        <authorList>
            <person name="Andreevskaya M."/>
        </authorList>
    </citation>
    <scope>NUCLEOTIDE SEQUENCE [LARGE SCALE GENOMIC DNA]</scope>
    <source>
        <strain evidence="3">MKFS47</strain>
    </source>
</reference>
<feature type="domain" description="NAD(P)-binding" evidence="1">
    <location>
        <begin position="8"/>
        <end position="191"/>
    </location>
</feature>
<dbReference type="Gene3D" id="3.40.50.720">
    <property type="entry name" value="NAD(P)-binding Rossmann-like Domain"/>
    <property type="match status" value="1"/>
</dbReference>
<dbReference type="HOGENOM" id="CLU_025711_3_2_9"/>